<dbReference type="AlphaFoldDB" id="A0A5A9GEK1"/>
<dbReference type="EMBL" id="VTTN01000018">
    <property type="protein sequence ID" value="KAA0592082.1"/>
    <property type="molecule type" value="Genomic_DNA"/>
</dbReference>
<dbReference type="GO" id="GO:0003677">
    <property type="term" value="F:DNA binding"/>
    <property type="evidence" value="ECO:0007669"/>
    <property type="project" value="UniProtKB-KW"/>
</dbReference>
<dbReference type="OrthoDB" id="9794834at2"/>
<evidence type="ECO:0000313" key="4">
    <source>
        <dbReference type="Proteomes" id="UP000324927"/>
    </source>
</evidence>
<evidence type="ECO:0000313" key="3">
    <source>
        <dbReference type="EMBL" id="KAA0592082.1"/>
    </source>
</evidence>
<evidence type="ECO:0000256" key="1">
    <source>
        <dbReference type="ARBA" id="ARBA00023125"/>
    </source>
</evidence>
<proteinExistence type="predicted"/>
<dbReference type="PROSITE" id="PS50943">
    <property type="entry name" value="HTH_CROC1"/>
    <property type="match status" value="1"/>
</dbReference>
<dbReference type="PANTHER" id="PTHR46558">
    <property type="entry name" value="TRACRIPTIONAL REGULATORY PROTEIN-RELATED-RELATED"/>
    <property type="match status" value="1"/>
</dbReference>
<dbReference type="SUPFAM" id="SSF47413">
    <property type="entry name" value="lambda repressor-like DNA-binding domains"/>
    <property type="match status" value="1"/>
</dbReference>
<gene>
    <name evidence="3" type="ORF">FZ942_29275</name>
</gene>
<dbReference type="PANTHER" id="PTHR46558:SF11">
    <property type="entry name" value="HTH-TYPE TRANSCRIPTIONAL REGULATOR XRE"/>
    <property type="match status" value="1"/>
</dbReference>
<dbReference type="CDD" id="cd00093">
    <property type="entry name" value="HTH_XRE"/>
    <property type="match status" value="1"/>
</dbReference>
<sequence>MTQDREVERQRLGQKLKDAREYLALSQDEVAKLLHLPRSAISLIEAGQRKIDAFELKKLSEIYQIPISKLTGDESESGVESVSIKHLARTASKLSDRDREELLRFAQFLQIKGQLRTE</sequence>
<dbReference type="SMART" id="SM00530">
    <property type="entry name" value="HTH_XRE"/>
    <property type="match status" value="1"/>
</dbReference>
<name>A0A5A9GEK1_AZOLI</name>
<protein>
    <submittedName>
        <fullName evidence="3">Helix-turn-helix transcriptional regulator</fullName>
    </submittedName>
</protein>
<feature type="domain" description="HTH cro/C1-type" evidence="2">
    <location>
        <begin position="16"/>
        <end position="70"/>
    </location>
</feature>
<comment type="caution">
    <text evidence="3">The sequence shown here is derived from an EMBL/GenBank/DDBJ whole genome shotgun (WGS) entry which is preliminary data.</text>
</comment>
<reference evidence="3 4" key="1">
    <citation type="submission" date="2019-08" db="EMBL/GenBank/DDBJ databases">
        <authorList>
            <person name="Grouzdev D."/>
            <person name="Tikhonova E."/>
            <person name="Kravchenko I."/>
        </authorList>
    </citation>
    <scope>NUCLEOTIDE SEQUENCE [LARGE SCALE GENOMIC DNA]</scope>
    <source>
        <strain evidence="3 4">59b</strain>
    </source>
</reference>
<dbReference type="InterPro" id="IPR010982">
    <property type="entry name" value="Lambda_DNA-bd_dom_sf"/>
</dbReference>
<dbReference type="InterPro" id="IPR001387">
    <property type="entry name" value="Cro/C1-type_HTH"/>
</dbReference>
<keyword evidence="1" id="KW-0238">DNA-binding</keyword>
<dbReference type="Gene3D" id="1.10.260.40">
    <property type="entry name" value="lambda repressor-like DNA-binding domains"/>
    <property type="match status" value="1"/>
</dbReference>
<organism evidence="3 4">
    <name type="scientific">Azospirillum lipoferum</name>
    <dbReference type="NCBI Taxonomy" id="193"/>
    <lineage>
        <taxon>Bacteria</taxon>
        <taxon>Pseudomonadati</taxon>
        <taxon>Pseudomonadota</taxon>
        <taxon>Alphaproteobacteria</taxon>
        <taxon>Rhodospirillales</taxon>
        <taxon>Azospirillaceae</taxon>
        <taxon>Azospirillum</taxon>
    </lineage>
</organism>
<evidence type="ECO:0000259" key="2">
    <source>
        <dbReference type="PROSITE" id="PS50943"/>
    </source>
</evidence>
<dbReference type="Pfam" id="PF01381">
    <property type="entry name" value="HTH_3"/>
    <property type="match status" value="1"/>
</dbReference>
<accession>A0A5A9GEK1</accession>
<keyword evidence="4" id="KW-1185">Reference proteome</keyword>
<dbReference type="Proteomes" id="UP000324927">
    <property type="component" value="Unassembled WGS sequence"/>
</dbReference>